<proteinExistence type="predicted"/>
<dbReference type="EMBL" id="JADGJD010000069">
    <property type="protein sequence ID" value="KAJ3055650.1"/>
    <property type="molecule type" value="Genomic_DNA"/>
</dbReference>
<evidence type="ECO:0000256" key="1">
    <source>
        <dbReference type="SAM" id="MobiDB-lite"/>
    </source>
</evidence>
<feature type="region of interest" description="Disordered" evidence="1">
    <location>
        <begin position="33"/>
        <end position="101"/>
    </location>
</feature>
<sequence>MSLLRAALGFSAVGAVLIVVYHVAQQWYLNQQQGYGGDSSDSGRRWAERDDHEKRSDSEQSTSRNTEVVAGENMELRRRKKAEESDDETQEAATVQTQKDEAELASRRAQLQKDLAELGWVEEQLSNIQLASSSASITPPPSHSIRIPTPPPSDTHLIIPSRSPSPSTHSALLMPTIDTAPINSTSHSTTDEILVPTPLIIPITSSPTASSQTHSTLLSPTHTHHSDLQSDSGLLSISDASLIHPSEHIDLHSSETAPELPPIATTPIPVDVQHASNLASPTSDTMQSVHTSDDTASLLSDSWTDLEGVSEKDGSGSDSDEERSERPPSPGVGF</sequence>
<feature type="region of interest" description="Disordered" evidence="1">
    <location>
        <begin position="205"/>
        <end position="231"/>
    </location>
</feature>
<feature type="compositionally biased region" description="Low complexity" evidence="1">
    <location>
        <begin position="294"/>
        <end position="306"/>
    </location>
</feature>
<evidence type="ECO:0000313" key="4">
    <source>
        <dbReference type="Proteomes" id="UP001212841"/>
    </source>
</evidence>
<keyword evidence="2" id="KW-0812">Transmembrane</keyword>
<evidence type="ECO:0000256" key="2">
    <source>
        <dbReference type="SAM" id="Phobius"/>
    </source>
</evidence>
<keyword evidence="4" id="KW-1185">Reference proteome</keyword>
<reference evidence="3" key="1">
    <citation type="submission" date="2020-05" db="EMBL/GenBank/DDBJ databases">
        <title>Phylogenomic resolution of chytrid fungi.</title>
        <authorList>
            <person name="Stajich J.E."/>
            <person name="Amses K."/>
            <person name="Simmons R."/>
            <person name="Seto K."/>
            <person name="Myers J."/>
            <person name="Bonds A."/>
            <person name="Quandt C.A."/>
            <person name="Barry K."/>
            <person name="Liu P."/>
            <person name="Grigoriev I."/>
            <person name="Longcore J.E."/>
            <person name="James T.Y."/>
        </authorList>
    </citation>
    <scope>NUCLEOTIDE SEQUENCE</scope>
    <source>
        <strain evidence="3">JEL0318</strain>
    </source>
</reference>
<accession>A0AAD5X565</accession>
<feature type="compositionally biased region" description="Polar residues" evidence="1">
    <location>
        <begin position="278"/>
        <end position="290"/>
    </location>
</feature>
<gene>
    <name evidence="3" type="ORF">HK097_009849</name>
</gene>
<feature type="compositionally biased region" description="Basic and acidic residues" evidence="1">
    <location>
        <begin position="41"/>
        <end position="58"/>
    </location>
</feature>
<feature type="region of interest" description="Disordered" evidence="1">
    <location>
        <begin position="278"/>
        <end position="334"/>
    </location>
</feature>
<comment type="caution">
    <text evidence="3">The sequence shown here is derived from an EMBL/GenBank/DDBJ whole genome shotgun (WGS) entry which is preliminary data.</text>
</comment>
<evidence type="ECO:0000313" key="3">
    <source>
        <dbReference type="EMBL" id="KAJ3055650.1"/>
    </source>
</evidence>
<name>A0AAD5X565_9FUNG</name>
<protein>
    <submittedName>
        <fullName evidence="3">Uncharacterized protein</fullName>
    </submittedName>
</protein>
<organism evidence="3 4">
    <name type="scientific">Rhizophlyctis rosea</name>
    <dbReference type="NCBI Taxonomy" id="64517"/>
    <lineage>
        <taxon>Eukaryota</taxon>
        <taxon>Fungi</taxon>
        <taxon>Fungi incertae sedis</taxon>
        <taxon>Chytridiomycota</taxon>
        <taxon>Chytridiomycota incertae sedis</taxon>
        <taxon>Chytridiomycetes</taxon>
        <taxon>Rhizophlyctidales</taxon>
        <taxon>Rhizophlyctidaceae</taxon>
        <taxon>Rhizophlyctis</taxon>
    </lineage>
</organism>
<feature type="transmembrane region" description="Helical" evidence="2">
    <location>
        <begin position="6"/>
        <end position="24"/>
    </location>
</feature>
<dbReference type="AlphaFoldDB" id="A0AAD5X565"/>
<dbReference type="Proteomes" id="UP001212841">
    <property type="component" value="Unassembled WGS sequence"/>
</dbReference>
<keyword evidence="2" id="KW-0472">Membrane</keyword>
<keyword evidence="2" id="KW-1133">Transmembrane helix</keyword>
<feature type="compositionally biased region" description="Low complexity" evidence="1">
    <location>
        <begin position="205"/>
        <end position="221"/>
    </location>
</feature>